<organism evidence="1 2">
    <name type="scientific">Pistacia atlantica</name>
    <dbReference type="NCBI Taxonomy" id="434234"/>
    <lineage>
        <taxon>Eukaryota</taxon>
        <taxon>Viridiplantae</taxon>
        <taxon>Streptophyta</taxon>
        <taxon>Embryophyta</taxon>
        <taxon>Tracheophyta</taxon>
        <taxon>Spermatophyta</taxon>
        <taxon>Magnoliopsida</taxon>
        <taxon>eudicotyledons</taxon>
        <taxon>Gunneridae</taxon>
        <taxon>Pentapetalae</taxon>
        <taxon>rosids</taxon>
        <taxon>malvids</taxon>
        <taxon>Sapindales</taxon>
        <taxon>Anacardiaceae</taxon>
        <taxon>Pistacia</taxon>
    </lineage>
</organism>
<protein>
    <submittedName>
        <fullName evidence="1">Uncharacterized protein</fullName>
    </submittedName>
</protein>
<evidence type="ECO:0000313" key="2">
    <source>
        <dbReference type="Proteomes" id="UP001164250"/>
    </source>
</evidence>
<sequence>MAVTHSLSSFSPSFSFIVPKLLFFKPGNRFPVVSCTSPKTTASLSTEQEVLKAVVESDGNTLPCVRTYENDLARLSLVGAVGFNQALTAAAADGGQAASEHVMSGLPAMVVETVYPGPTNERATVSTRLFLPARKVEEKAKRLRKSLSKDVLYGTTSKNILAMTFRQVVMQQLLKFELVLFRPGAERDMEDLENPRKVPASFTLSSSDEWVISILAEVVCISALQSTERHFLNNSLDEIIENAKSLLETFNSMKENVNPVKVRPKHNWWSSSAYSKLEKIGGPDFCAWTSEYVPAYKLQIDASRFKDVKFDGWRNCAENRWEILLTHSQMVGLADVLDMYYEDIFTLPSKQLSCEAVVNYTNLSSKKVRGLWFVKDPGANNLLLGNYSFLKILSVTLASGIFLVAISALGQFFLPHLYKGDKYPRQNRLLPSSQTEPAIHQLADAAKLEEFCVSIVKRIKDAFDWRGDIMTEKSIGAWIGERPNYLKLTHEDDSSNGENSTDSAPSEKIDADMKSSVQDIASYQVVLSTDGKIIGFQPTSRVGVNHWAANPLARELYGGKKLAPGFIEPNLKIRLPNEIVLIELLMSVNSDSCFALARPIQIPVDGPVVPEPPSLTLEEQWEMLLAGFKAKSLVFCAFGSECIMQKAQFQELVLGFELTGSPFFAALKPPMGHDTIESALPQEFEERVIGRGYIHGG</sequence>
<dbReference type="Proteomes" id="UP001164250">
    <property type="component" value="Chromosome 12"/>
</dbReference>
<dbReference type="EMBL" id="CM047908">
    <property type="protein sequence ID" value="KAJ0081201.1"/>
    <property type="molecule type" value="Genomic_DNA"/>
</dbReference>
<gene>
    <name evidence="1" type="ORF">Patl1_10623</name>
</gene>
<keyword evidence="2" id="KW-1185">Reference proteome</keyword>
<comment type="caution">
    <text evidence="1">The sequence shown here is derived from an EMBL/GenBank/DDBJ whole genome shotgun (WGS) entry which is preliminary data.</text>
</comment>
<reference evidence="2" key="1">
    <citation type="journal article" date="2023" name="G3 (Bethesda)">
        <title>Genome assembly and association tests identify interacting loci associated with vigor, precocity, and sex in interspecific pistachio rootstocks.</title>
        <authorList>
            <person name="Palmer W."/>
            <person name="Jacygrad E."/>
            <person name="Sagayaradj S."/>
            <person name="Cavanaugh K."/>
            <person name="Han R."/>
            <person name="Bertier L."/>
            <person name="Beede B."/>
            <person name="Kafkas S."/>
            <person name="Golino D."/>
            <person name="Preece J."/>
            <person name="Michelmore R."/>
        </authorList>
    </citation>
    <scope>NUCLEOTIDE SEQUENCE [LARGE SCALE GENOMIC DNA]</scope>
</reference>
<evidence type="ECO:0000313" key="1">
    <source>
        <dbReference type="EMBL" id="KAJ0081201.1"/>
    </source>
</evidence>
<proteinExistence type="predicted"/>
<accession>A0ACC1A439</accession>
<name>A0ACC1A439_9ROSI</name>